<feature type="compositionally biased region" description="Polar residues" evidence="1">
    <location>
        <begin position="107"/>
        <end position="129"/>
    </location>
</feature>
<feature type="region of interest" description="Disordered" evidence="1">
    <location>
        <begin position="197"/>
        <end position="216"/>
    </location>
</feature>
<evidence type="ECO:0000313" key="2">
    <source>
        <dbReference type="EMBL" id="KAJ7368557.1"/>
    </source>
</evidence>
<feature type="compositionally biased region" description="Polar residues" evidence="1">
    <location>
        <begin position="796"/>
        <end position="812"/>
    </location>
</feature>
<feature type="compositionally biased region" description="Low complexity" evidence="1">
    <location>
        <begin position="678"/>
        <end position="690"/>
    </location>
</feature>
<comment type="caution">
    <text evidence="2">The sequence shown here is derived from an EMBL/GenBank/DDBJ whole genome shotgun (WGS) entry which is preliminary data.</text>
</comment>
<feature type="region of interest" description="Disordered" evidence="1">
    <location>
        <begin position="779"/>
        <end position="1041"/>
    </location>
</feature>
<evidence type="ECO:0000313" key="3">
    <source>
        <dbReference type="Proteomes" id="UP001218218"/>
    </source>
</evidence>
<reference evidence="2" key="1">
    <citation type="submission" date="2023-03" db="EMBL/GenBank/DDBJ databases">
        <title>Massive genome expansion in bonnet fungi (Mycena s.s.) driven by repeated elements and novel gene families across ecological guilds.</title>
        <authorList>
            <consortium name="Lawrence Berkeley National Laboratory"/>
            <person name="Harder C.B."/>
            <person name="Miyauchi S."/>
            <person name="Viragh M."/>
            <person name="Kuo A."/>
            <person name="Thoen E."/>
            <person name="Andreopoulos B."/>
            <person name="Lu D."/>
            <person name="Skrede I."/>
            <person name="Drula E."/>
            <person name="Henrissat B."/>
            <person name="Morin E."/>
            <person name="Kohler A."/>
            <person name="Barry K."/>
            <person name="LaButti K."/>
            <person name="Morin E."/>
            <person name="Salamov A."/>
            <person name="Lipzen A."/>
            <person name="Mereny Z."/>
            <person name="Hegedus B."/>
            <person name="Baldrian P."/>
            <person name="Stursova M."/>
            <person name="Weitz H."/>
            <person name="Taylor A."/>
            <person name="Grigoriev I.V."/>
            <person name="Nagy L.G."/>
            <person name="Martin F."/>
            <person name="Kauserud H."/>
        </authorList>
    </citation>
    <scope>NUCLEOTIDE SEQUENCE</scope>
    <source>
        <strain evidence="2">CBHHK002</strain>
    </source>
</reference>
<feature type="compositionally biased region" description="Low complexity" evidence="1">
    <location>
        <begin position="560"/>
        <end position="573"/>
    </location>
</feature>
<dbReference type="EMBL" id="JARIHO010000001">
    <property type="protein sequence ID" value="KAJ7368557.1"/>
    <property type="molecule type" value="Genomic_DNA"/>
</dbReference>
<evidence type="ECO:0000256" key="1">
    <source>
        <dbReference type="SAM" id="MobiDB-lite"/>
    </source>
</evidence>
<gene>
    <name evidence="2" type="ORF">DFH08DRAFT_982728</name>
</gene>
<dbReference type="AlphaFoldDB" id="A0AAD7F4H6"/>
<feature type="compositionally biased region" description="Low complexity" evidence="1">
    <location>
        <begin position="784"/>
        <end position="795"/>
    </location>
</feature>
<feature type="compositionally biased region" description="Polar residues" evidence="1">
    <location>
        <begin position="65"/>
        <end position="86"/>
    </location>
</feature>
<dbReference type="Proteomes" id="UP001218218">
    <property type="component" value="Unassembled WGS sequence"/>
</dbReference>
<sequence>MGNNNEHHRPDPVFVRDISRYFNSNVEPFHPRLARSDTNTAQAGSPPRSLDEQQPLTKKEDPDTSHSSANSSFPISESALPTTFDTSADHLPPAELSHFFPRPPTTIDASGSQESFATASDCPSNSSLHRSPMFHESKDPQSLQETLDSLWAPAKPVTVRFSAPPTPIVGHTEMLIDFSEPAPAMISSTTSANTSFEVKTGSGGFPSANQSDTDMKPDLPRTETLTQLLASHPELDFGPLESSPKRALFNNIVNQSGSITGILLAGDNEPIQLPPVTYADATNIACQYPELADKVLKEPLATPVQVNRLLEPDDEAEGYFSGAPQQAPEASMEPEPVMPTHTDDSPNWALAPAQPEDYLPRPFGARARTDYGKTSGYRGGGGYERRQSTGGSGGTRYQQDQNEFDSQWGYGGGSGGGDRSRGGDDRRGGGGGPTRSSSGRYPEQGGRGDEQDDYNARNGPQRRGWSQDPSFGGGNGGHDELPHMHRGGGGGGNDSYSHGDRGGDDSYSGGGGNQRLPIRPSATQMDSWNASARDEPAPAPASGGGGGGGDEWSGTERDAWAAAPAEPVQAVWATPVAPTVEEKRDAPASGDGCNSTSAPAGAPAQDKPQSEAVIEWEPTHDPWTAPVTQATPARSASHAPSLPPQQSQSLRREAATAAPPSANEWMANHDPWTSGGDKNQNYNQQQSQKQLEPEKKREAPSSIRGGPSPFRDRVNDNQTPNRSSNEGSFSANLLDVRAPSQANVAALAASRANAHSAAPTELPVEFNYFLHSETVDWMSSGPTNPSQNSFSPSQNLVTPTRELTPTSRTPEQSPAREISAPSPRGTDYFDYKHGGDNWGGASGGVQGKENRSADGTSASGGDLNWGATDGGAQENSPRAEGHSFVLGSMKSDRYGCYSQQDYQRGPSERQWGPSGGDNRGSDSRREGGRSSGYDARGDRDNRDFDNGRGDGGYGGRAGDGYGGDSRGFDGRRGGRGGDHRDGRRNDYNRRDSGHRGDFDNGNPQNLNPYGGAGPLPGPYKGPPRVTSYGAKNFELPPLDSY</sequence>
<feature type="compositionally biased region" description="Basic and acidic residues" evidence="1">
    <location>
        <begin position="418"/>
        <end position="428"/>
    </location>
</feature>
<feature type="compositionally biased region" description="Gly residues" evidence="1">
    <location>
        <begin position="949"/>
        <end position="965"/>
    </location>
</feature>
<protein>
    <submittedName>
        <fullName evidence="2">Uncharacterized protein</fullName>
    </submittedName>
</protein>
<feature type="region of interest" description="Disordered" evidence="1">
    <location>
        <begin position="28"/>
        <end position="144"/>
    </location>
</feature>
<organism evidence="2 3">
    <name type="scientific">Mycena albidolilacea</name>
    <dbReference type="NCBI Taxonomy" id="1033008"/>
    <lineage>
        <taxon>Eukaryota</taxon>
        <taxon>Fungi</taxon>
        <taxon>Dikarya</taxon>
        <taxon>Basidiomycota</taxon>
        <taxon>Agaricomycotina</taxon>
        <taxon>Agaricomycetes</taxon>
        <taxon>Agaricomycetidae</taxon>
        <taxon>Agaricales</taxon>
        <taxon>Marasmiineae</taxon>
        <taxon>Mycenaceae</taxon>
        <taxon>Mycena</taxon>
    </lineage>
</organism>
<proteinExistence type="predicted"/>
<feature type="compositionally biased region" description="Polar residues" evidence="1">
    <location>
        <begin position="521"/>
        <end position="530"/>
    </location>
</feature>
<feature type="compositionally biased region" description="Gly residues" evidence="1">
    <location>
        <begin position="836"/>
        <end position="846"/>
    </location>
</feature>
<feature type="compositionally biased region" description="Basic and acidic residues" evidence="1">
    <location>
        <begin position="966"/>
        <end position="998"/>
    </location>
</feature>
<feature type="compositionally biased region" description="Basic and acidic residues" evidence="1">
    <location>
        <begin position="919"/>
        <end position="928"/>
    </location>
</feature>
<name>A0AAD7F4H6_9AGAR</name>
<feature type="compositionally biased region" description="Basic and acidic residues" evidence="1">
    <location>
        <begin position="935"/>
        <end position="948"/>
    </location>
</feature>
<keyword evidence="3" id="KW-1185">Reference proteome</keyword>
<feature type="compositionally biased region" description="Gly residues" evidence="1">
    <location>
        <begin position="542"/>
        <end position="551"/>
    </location>
</feature>
<feature type="compositionally biased region" description="Polar residues" evidence="1">
    <location>
        <begin position="396"/>
        <end position="405"/>
    </location>
</feature>
<accession>A0AAD7F4H6</accession>
<feature type="compositionally biased region" description="Polar residues" evidence="1">
    <location>
        <begin position="716"/>
        <end position="731"/>
    </location>
</feature>
<feature type="region of interest" description="Disordered" evidence="1">
    <location>
        <begin position="315"/>
        <end position="734"/>
    </location>
</feature>